<keyword evidence="7" id="KW-1185">Reference proteome</keyword>
<dbReference type="EMBL" id="CP089286">
    <property type="protein sequence ID" value="UTO55892.1"/>
    <property type="molecule type" value="Genomic_DNA"/>
</dbReference>
<dbReference type="Proteomes" id="UP001059822">
    <property type="component" value="Chromosome"/>
</dbReference>
<dbReference type="InterPro" id="IPR000836">
    <property type="entry name" value="PRTase_dom"/>
</dbReference>
<comment type="similarity">
    <text evidence="1">Belongs to the ComF/GntX family.</text>
</comment>
<dbReference type="EMBL" id="CP089285">
    <property type="protein sequence ID" value="UTO56808.1"/>
    <property type="molecule type" value="Genomic_DNA"/>
</dbReference>
<dbReference type="InterPro" id="IPR029057">
    <property type="entry name" value="PRTase-like"/>
</dbReference>
<feature type="domain" description="Double zinc ribbon" evidence="3">
    <location>
        <begin position="6"/>
        <end position="62"/>
    </location>
</feature>
<evidence type="ECO:0000256" key="1">
    <source>
        <dbReference type="ARBA" id="ARBA00008007"/>
    </source>
</evidence>
<protein>
    <submittedName>
        <fullName evidence="4">ComF family protein</fullName>
    </submittedName>
</protein>
<evidence type="ECO:0000313" key="6">
    <source>
        <dbReference type="Proteomes" id="UP001059822"/>
    </source>
</evidence>
<dbReference type="Gene3D" id="3.40.50.2020">
    <property type="match status" value="1"/>
</dbReference>
<proteinExistence type="inferred from homology"/>
<evidence type="ECO:0000313" key="4">
    <source>
        <dbReference type="EMBL" id="UTO55892.1"/>
    </source>
</evidence>
<dbReference type="Pfam" id="PF00156">
    <property type="entry name" value="Pribosyltran"/>
    <property type="match status" value="1"/>
</dbReference>
<dbReference type="AlphaFoldDB" id="A0A9Q9F4D6"/>
<dbReference type="PANTHER" id="PTHR47505">
    <property type="entry name" value="DNA UTILIZATION PROTEIN YHGH"/>
    <property type="match status" value="1"/>
</dbReference>
<sequence>MILSKVINLIFPQACVNCKNIIDYNKSLCNTCENAIDFLNDNYCITCGLILKNNAKVCSKCLLNPPYITQLESIFAYNQHSKNIILNFKFLDNLYHIKTYAKWMYAKGHHLFPEVDIIVPIPLHTKKLLYRKYNQAAVLANSISKLCKLPVELFALKRIHYTTPLYNLSIKMREQTIKKSFKINNINAIQGKNILLIDDVITTGITIQTCAKVLINSGAKEVKALTLSRTLCK</sequence>
<dbReference type="InterPro" id="IPR044005">
    <property type="entry name" value="DZR_2"/>
</dbReference>
<dbReference type="SUPFAM" id="SSF53271">
    <property type="entry name" value="PRTase-like"/>
    <property type="match status" value="1"/>
</dbReference>
<feature type="domain" description="Phosphoribosyltransferase" evidence="2">
    <location>
        <begin position="138"/>
        <end position="227"/>
    </location>
</feature>
<evidence type="ECO:0000259" key="3">
    <source>
        <dbReference type="Pfam" id="PF18912"/>
    </source>
</evidence>
<evidence type="ECO:0000313" key="5">
    <source>
        <dbReference type="EMBL" id="UTO56808.1"/>
    </source>
</evidence>
<dbReference type="CDD" id="cd06223">
    <property type="entry name" value="PRTases_typeI"/>
    <property type="match status" value="1"/>
</dbReference>
<evidence type="ECO:0000313" key="7">
    <source>
        <dbReference type="Proteomes" id="UP001059985"/>
    </source>
</evidence>
<accession>A0A9Q9F4D6</accession>
<evidence type="ECO:0000259" key="2">
    <source>
        <dbReference type="Pfam" id="PF00156"/>
    </source>
</evidence>
<dbReference type="Proteomes" id="UP001059985">
    <property type="component" value="Chromosome"/>
</dbReference>
<organism evidence="4 6">
    <name type="scientific">Neoehrlichia mikurensis</name>
    <dbReference type="NCBI Taxonomy" id="89586"/>
    <lineage>
        <taxon>Bacteria</taxon>
        <taxon>Pseudomonadati</taxon>
        <taxon>Pseudomonadota</taxon>
        <taxon>Alphaproteobacteria</taxon>
        <taxon>Rickettsiales</taxon>
        <taxon>Anaplasmataceae</taxon>
        <taxon>Candidatus Neoehrlichia</taxon>
    </lineage>
</organism>
<dbReference type="PANTHER" id="PTHR47505:SF1">
    <property type="entry name" value="DNA UTILIZATION PROTEIN YHGH"/>
    <property type="match status" value="1"/>
</dbReference>
<reference evidence="4" key="1">
    <citation type="journal article" date="2022" name="Microorganisms">
        <title>Assembly and Comparison of Ca. Neoehrlichia mikurensis Genomes.</title>
        <authorList>
            <person name="Azagi T."/>
            <person name="Dirks R.P."/>
            <person name="Yebra-Pimentel E.S."/>
            <person name="Schaap P.J."/>
            <person name="Koehorst J.J."/>
            <person name="Esser H.J."/>
            <person name="Sprong H."/>
        </authorList>
    </citation>
    <scope>NUCLEOTIDE SEQUENCE</scope>
    <source>
        <strain evidence="5">18-2804</strain>
        <strain evidence="4">18-2837</strain>
    </source>
</reference>
<gene>
    <name evidence="5" type="ORF">LUA81_02395</name>
    <name evidence="4" type="ORF">LUA82_02415</name>
</gene>
<name>A0A9Q9F4D6_9RICK</name>
<dbReference type="InterPro" id="IPR051910">
    <property type="entry name" value="ComF/GntX_DNA_util-trans"/>
</dbReference>
<dbReference type="RefSeq" id="WP_246575333.1">
    <property type="nucleotide sequence ID" value="NZ_CP054597.1"/>
</dbReference>
<dbReference type="Pfam" id="PF18912">
    <property type="entry name" value="DZR_2"/>
    <property type="match status" value="1"/>
</dbReference>